<evidence type="ECO:0000256" key="7">
    <source>
        <dbReference type="ARBA" id="ARBA00023136"/>
    </source>
</evidence>
<accession>A0ABN8CGT0</accession>
<evidence type="ECO:0000256" key="10">
    <source>
        <dbReference type="SAM" id="MobiDB-lite"/>
    </source>
</evidence>
<evidence type="ECO:0000256" key="2">
    <source>
        <dbReference type="ARBA" id="ARBA00007603"/>
    </source>
</evidence>
<keyword evidence="5" id="KW-0653">Protein transport</keyword>
<keyword evidence="9" id="KW-0175">Coiled coil</keyword>
<keyword evidence="7" id="KW-0472">Membrane</keyword>
<evidence type="ECO:0000256" key="5">
    <source>
        <dbReference type="ARBA" id="ARBA00022927"/>
    </source>
</evidence>
<dbReference type="Proteomes" id="UP001157938">
    <property type="component" value="Unassembled WGS sequence"/>
</dbReference>
<dbReference type="InterPro" id="IPR024602">
    <property type="entry name" value="COG_su2_N"/>
</dbReference>
<evidence type="ECO:0000259" key="11">
    <source>
        <dbReference type="Pfam" id="PF06148"/>
    </source>
</evidence>
<reference evidence="12 13" key="1">
    <citation type="submission" date="2021-11" db="EMBL/GenBank/DDBJ databases">
        <authorList>
            <person name="Islam A."/>
            <person name="Islam S."/>
            <person name="Flora M.S."/>
            <person name="Rahman M."/>
            <person name="Ziaur R.M."/>
            <person name="Epstein J.H."/>
            <person name="Hassan M."/>
            <person name="Klassen M."/>
            <person name="Woodard K."/>
            <person name="Webb A."/>
            <person name="Webby R.J."/>
            <person name="El Zowalaty M.E."/>
        </authorList>
    </citation>
    <scope>NUCLEOTIDE SEQUENCE [LARGE SCALE GENOMIC DNA]</scope>
    <source>
        <strain evidence="12">Pf1</strain>
    </source>
</reference>
<keyword evidence="13" id="KW-1185">Reference proteome</keyword>
<keyword evidence="6" id="KW-0333">Golgi apparatus</keyword>
<evidence type="ECO:0000313" key="13">
    <source>
        <dbReference type="Proteomes" id="UP001157938"/>
    </source>
</evidence>
<evidence type="ECO:0000256" key="1">
    <source>
        <dbReference type="ARBA" id="ARBA00004395"/>
    </source>
</evidence>
<gene>
    <name evidence="12" type="ORF">PFR001_LOCUS6835</name>
</gene>
<evidence type="ECO:0000256" key="9">
    <source>
        <dbReference type="SAM" id="Coils"/>
    </source>
</evidence>
<comment type="subcellular location">
    <subcellularLocation>
        <location evidence="1">Golgi apparatus membrane</location>
        <topology evidence="1">Peripheral membrane protein</topology>
    </subcellularLocation>
</comment>
<evidence type="ECO:0000256" key="8">
    <source>
        <dbReference type="ARBA" id="ARBA00031344"/>
    </source>
</evidence>
<dbReference type="PANTHER" id="PTHR12961:SF0">
    <property type="entry name" value="CONSERVED OLIGOMERIC GOLGI COMPLEX SUBUNIT 2"/>
    <property type="match status" value="1"/>
</dbReference>
<feature type="region of interest" description="Disordered" evidence="10">
    <location>
        <begin position="117"/>
        <end position="141"/>
    </location>
</feature>
<dbReference type="PANTHER" id="PTHR12961">
    <property type="entry name" value="CONSERVED OLIGOMERIC GOLGI COMPLEX COMPONENT 2"/>
    <property type="match status" value="1"/>
</dbReference>
<keyword evidence="4" id="KW-0813">Transport</keyword>
<evidence type="ECO:0000256" key="3">
    <source>
        <dbReference type="ARBA" id="ARBA00020977"/>
    </source>
</evidence>
<comment type="caution">
    <text evidence="12">The sequence shown here is derived from an EMBL/GenBank/DDBJ whole genome shotgun (WGS) entry which is preliminary data.</text>
</comment>
<dbReference type="InterPro" id="IPR009316">
    <property type="entry name" value="COG2"/>
</dbReference>
<evidence type="ECO:0000256" key="6">
    <source>
        <dbReference type="ARBA" id="ARBA00023034"/>
    </source>
</evidence>
<organism evidence="12 13">
    <name type="scientific">Peronospora farinosa</name>
    <dbReference type="NCBI Taxonomy" id="134698"/>
    <lineage>
        <taxon>Eukaryota</taxon>
        <taxon>Sar</taxon>
        <taxon>Stramenopiles</taxon>
        <taxon>Oomycota</taxon>
        <taxon>Peronosporomycetes</taxon>
        <taxon>Peronosporales</taxon>
        <taxon>Peronosporaceae</taxon>
        <taxon>Peronospora</taxon>
    </lineage>
</organism>
<name>A0ABN8CGT0_9STRA</name>
<proteinExistence type="inferred from homology"/>
<dbReference type="Pfam" id="PF06148">
    <property type="entry name" value="COG2_N"/>
    <property type="match status" value="1"/>
</dbReference>
<dbReference type="EMBL" id="CAKLBC010001359">
    <property type="protein sequence ID" value="CAH0491578.1"/>
    <property type="molecule type" value="Genomic_DNA"/>
</dbReference>
<feature type="coiled-coil region" evidence="9">
    <location>
        <begin position="71"/>
        <end position="105"/>
    </location>
</feature>
<evidence type="ECO:0000256" key="4">
    <source>
        <dbReference type="ARBA" id="ARBA00022448"/>
    </source>
</evidence>
<sequence>MVLGNPMETICQDLRHFQMALENQLVAIINEDYAEFLQLSSKLKGVDEAVASVHAPILAVLKRVSEVQEALSALQNKIQTQLQIANELQQQEKDLQSSIKISEKLLLLEDLLEIGSPIEGDDEESSLDKDGPTDFDEDSDDDFENFEQVKKRLHATSAAEGCARLERAAQIFVQLDLEFLNGMHVATIQKEEKRLAIVEETLLRRLETESVAEILPDTYYNRDHAISELTLSYLLRAYVLLDKSHIPEELIGRLLVHPFAEEHLMRGKLDGRARGSCEGLPQIYEVHLGFTPRSNPVSGLPILRGRF</sequence>
<evidence type="ECO:0000313" key="12">
    <source>
        <dbReference type="EMBL" id="CAH0491578.1"/>
    </source>
</evidence>
<feature type="domain" description="Conserved oligomeric Golgi complex subunit 2 N-terminal" evidence="11">
    <location>
        <begin position="5"/>
        <end position="53"/>
    </location>
</feature>
<comment type="similarity">
    <text evidence="2">Belongs to the COG2 family.</text>
</comment>
<protein>
    <recommendedName>
        <fullName evidence="3">Conserved oligomeric Golgi complex subunit 2</fullName>
    </recommendedName>
    <alternativeName>
        <fullName evidence="8">Component of oligomeric Golgi complex 2</fullName>
    </alternativeName>
</protein>